<dbReference type="Proteomes" id="UP001153069">
    <property type="component" value="Unassembled WGS sequence"/>
</dbReference>
<dbReference type="PROSITE" id="PS51233">
    <property type="entry name" value="VWFD"/>
    <property type="match status" value="1"/>
</dbReference>
<reference evidence="2" key="1">
    <citation type="submission" date="2020-06" db="EMBL/GenBank/DDBJ databases">
        <authorList>
            <consortium name="Plant Systems Biology data submission"/>
        </authorList>
    </citation>
    <scope>NUCLEOTIDE SEQUENCE</scope>
    <source>
        <strain evidence="2">D6</strain>
    </source>
</reference>
<accession>A0A9N8DV24</accession>
<evidence type="ECO:0000313" key="2">
    <source>
        <dbReference type="EMBL" id="CAB9507376.1"/>
    </source>
</evidence>
<evidence type="ECO:0000313" key="3">
    <source>
        <dbReference type="Proteomes" id="UP001153069"/>
    </source>
</evidence>
<feature type="domain" description="VWFD" evidence="1">
    <location>
        <begin position="1"/>
        <end position="192"/>
    </location>
</feature>
<dbReference type="InterPro" id="IPR001846">
    <property type="entry name" value="VWF_type-D"/>
</dbReference>
<comment type="caution">
    <text evidence="2">The sequence shown here is derived from an EMBL/GenBank/DDBJ whole genome shotgun (WGS) entry which is preliminary data.</text>
</comment>
<dbReference type="EMBL" id="CAICTM010000302">
    <property type="protein sequence ID" value="CAB9507376.1"/>
    <property type="molecule type" value="Genomic_DNA"/>
</dbReference>
<keyword evidence="3" id="KW-1185">Reference proteome</keyword>
<name>A0A9N8DV24_9STRA</name>
<dbReference type="OrthoDB" id="47453at2759"/>
<dbReference type="AlphaFoldDB" id="A0A9N8DV24"/>
<proteinExistence type="predicted"/>
<gene>
    <name evidence="2" type="ORF">SEMRO_303_G112490.1</name>
</gene>
<organism evidence="2 3">
    <name type="scientific">Seminavis robusta</name>
    <dbReference type="NCBI Taxonomy" id="568900"/>
    <lineage>
        <taxon>Eukaryota</taxon>
        <taxon>Sar</taxon>
        <taxon>Stramenopiles</taxon>
        <taxon>Ochrophyta</taxon>
        <taxon>Bacillariophyta</taxon>
        <taxon>Bacillariophyceae</taxon>
        <taxon>Bacillariophycidae</taxon>
        <taxon>Naviculales</taxon>
        <taxon>Naviculaceae</taxon>
        <taxon>Seminavis</taxon>
    </lineage>
</organism>
<evidence type="ECO:0000259" key="1">
    <source>
        <dbReference type="PROSITE" id="PS51233"/>
    </source>
</evidence>
<protein>
    <recommendedName>
        <fullName evidence="1">VWFD domain-containing protein</fullName>
    </recommendedName>
</protein>
<sequence>MIGDPHIRTWFGKQFDYHGECDLVLIAAPGFQDGLGLHLHVRTKIQFNTYSYIEAAALQIGQDVLEVGSYGDYYLNGVESAEVNKPFASRLNGRKEEPASLSGFPIHFDVPEEKKKLFSVKLSANEVIHITVWKQIVSVKLDHSKDSQFAGATGLMGDYDADGLMLARDGGAVMENPNEFGQEWQVRDSDPQLFLTAREPQYPQQCKLPSASS</sequence>